<dbReference type="OrthoDB" id="10250354at2759"/>
<dbReference type="PROSITE" id="PS50076">
    <property type="entry name" value="DNAJ_2"/>
    <property type="match status" value="1"/>
</dbReference>
<feature type="region of interest" description="Disordered" evidence="1">
    <location>
        <begin position="190"/>
        <end position="220"/>
    </location>
</feature>
<gene>
    <name evidence="3" type="ORF">GSCOC_T00037446001</name>
</gene>
<dbReference type="OMA" id="HATFGNR"/>
<dbReference type="SMART" id="SM00271">
    <property type="entry name" value="DnaJ"/>
    <property type="match status" value="1"/>
</dbReference>
<keyword evidence="4" id="KW-1185">Reference proteome</keyword>
<protein>
    <recommendedName>
        <fullName evidence="2">J domain-containing protein</fullName>
    </recommendedName>
</protein>
<evidence type="ECO:0000256" key="1">
    <source>
        <dbReference type="SAM" id="MobiDB-lite"/>
    </source>
</evidence>
<evidence type="ECO:0000313" key="3">
    <source>
        <dbReference type="EMBL" id="CDP12793.1"/>
    </source>
</evidence>
<dbReference type="Gramene" id="CDP12793">
    <property type="protein sequence ID" value="CDP12793"/>
    <property type="gene ID" value="GSCOC_T00037446001"/>
</dbReference>
<accession>A0A068UYT8</accession>
<dbReference type="AlphaFoldDB" id="A0A068UYT8"/>
<dbReference type="STRING" id="49390.A0A068UYT8"/>
<proteinExistence type="predicted"/>
<feature type="region of interest" description="Disordered" evidence="1">
    <location>
        <begin position="109"/>
        <end position="153"/>
    </location>
</feature>
<name>A0A068UYT8_COFCA</name>
<dbReference type="PANTHER" id="PTHR45376:SF5">
    <property type="entry name" value="CHAPERONE DNAJ-DOMAIN SUPERFAMILY PROTEIN"/>
    <property type="match status" value="1"/>
</dbReference>
<dbReference type="EMBL" id="HG739155">
    <property type="protein sequence ID" value="CDP12793.1"/>
    <property type="molecule type" value="Genomic_DNA"/>
</dbReference>
<dbReference type="InterPro" id="IPR036869">
    <property type="entry name" value="J_dom_sf"/>
</dbReference>
<feature type="compositionally biased region" description="Basic and acidic residues" evidence="1">
    <location>
        <begin position="190"/>
        <end position="203"/>
    </location>
</feature>
<evidence type="ECO:0000313" key="4">
    <source>
        <dbReference type="Proteomes" id="UP000295252"/>
    </source>
</evidence>
<dbReference type="PhylomeDB" id="A0A068UYT8"/>
<dbReference type="Proteomes" id="UP000295252">
    <property type="component" value="Chromosome IX"/>
</dbReference>
<sequence length="284" mass="32704">MQVIPRWRSILILRNSVIQSTAIASTSRTQLADFHSTTVSLERWNNKWPSAGKKTPDVRSGQKPSKDYIKYKIRQKRADTKKALKNLLFNSGASSSVFEETFAETDTTWDVDEEEPLDKNDQSKSSHAARRAARAHHRRMKRKLRRERKHEDVDDPENIFQASFGKRWCSWSYWREPSYQSSATGFDFREHSNWSSRRPRESDIESEAESDTEPCIDSTNSDRKVLGLPLKGPLQIQDVKNAFRLSALKWHPDKHQGPSQVAAEEKFKQCVDAYKSLCSSLSTA</sequence>
<dbReference type="PANTHER" id="PTHR45376">
    <property type="entry name" value="CHAPERONE DNAJ-DOMAIN SUPERFAMILY PROTEIN-RELATED"/>
    <property type="match status" value="1"/>
</dbReference>
<dbReference type="FunCoup" id="A0A068UYT8">
    <property type="interactions" value="1358"/>
</dbReference>
<dbReference type="InParanoid" id="A0A068UYT8"/>
<dbReference type="Pfam" id="PF00226">
    <property type="entry name" value="DnaJ"/>
    <property type="match status" value="1"/>
</dbReference>
<dbReference type="Gene3D" id="1.10.287.110">
    <property type="entry name" value="DnaJ domain"/>
    <property type="match status" value="1"/>
</dbReference>
<feature type="compositionally biased region" description="Acidic residues" evidence="1">
    <location>
        <begin position="204"/>
        <end position="214"/>
    </location>
</feature>
<dbReference type="InterPro" id="IPR001623">
    <property type="entry name" value="DnaJ_domain"/>
</dbReference>
<dbReference type="SUPFAM" id="SSF46565">
    <property type="entry name" value="Chaperone J-domain"/>
    <property type="match status" value="1"/>
</dbReference>
<feature type="compositionally biased region" description="Basic residues" evidence="1">
    <location>
        <begin position="127"/>
        <end position="148"/>
    </location>
</feature>
<evidence type="ECO:0000259" key="2">
    <source>
        <dbReference type="PROSITE" id="PS50076"/>
    </source>
</evidence>
<organism evidence="3 4">
    <name type="scientific">Coffea canephora</name>
    <name type="common">Robusta coffee</name>
    <dbReference type="NCBI Taxonomy" id="49390"/>
    <lineage>
        <taxon>Eukaryota</taxon>
        <taxon>Viridiplantae</taxon>
        <taxon>Streptophyta</taxon>
        <taxon>Embryophyta</taxon>
        <taxon>Tracheophyta</taxon>
        <taxon>Spermatophyta</taxon>
        <taxon>Magnoliopsida</taxon>
        <taxon>eudicotyledons</taxon>
        <taxon>Gunneridae</taxon>
        <taxon>Pentapetalae</taxon>
        <taxon>asterids</taxon>
        <taxon>lamiids</taxon>
        <taxon>Gentianales</taxon>
        <taxon>Rubiaceae</taxon>
        <taxon>Ixoroideae</taxon>
        <taxon>Gardenieae complex</taxon>
        <taxon>Bertiereae - Coffeeae clade</taxon>
        <taxon>Coffeeae</taxon>
        <taxon>Coffea</taxon>
    </lineage>
</organism>
<dbReference type="CDD" id="cd06257">
    <property type="entry name" value="DnaJ"/>
    <property type="match status" value="1"/>
</dbReference>
<feature type="domain" description="J" evidence="2">
    <location>
        <begin position="221"/>
        <end position="282"/>
    </location>
</feature>
<reference evidence="4" key="1">
    <citation type="journal article" date="2014" name="Science">
        <title>The coffee genome provides insight into the convergent evolution of caffeine biosynthesis.</title>
        <authorList>
            <person name="Denoeud F."/>
            <person name="Carretero-Paulet L."/>
            <person name="Dereeper A."/>
            <person name="Droc G."/>
            <person name="Guyot R."/>
            <person name="Pietrella M."/>
            <person name="Zheng C."/>
            <person name="Alberti A."/>
            <person name="Anthony F."/>
            <person name="Aprea G."/>
            <person name="Aury J.M."/>
            <person name="Bento P."/>
            <person name="Bernard M."/>
            <person name="Bocs S."/>
            <person name="Campa C."/>
            <person name="Cenci A."/>
            <person name="Combes M.C."/>
            <person name="Crouzillat D."/>
            <person name="Da Silva C."/>
            <person name="Daddiego L."/>
            <person name="De Bellis F."/>
            <person name="Dussert S."/>
            <person name="Garsmeur O."/>
            <person name="Gayraud T."/>
            <person name="Guignon V."/>
            <person name="Jahn K."/>
            <person name="Jamilloux V."/>
            <person name="Joet T."/>
            <person name="Labadie K."/>
            <person name="Lan T."/>
            <person name="Leclercq J."/>
            <person name="Lepelley M."/>
            <person name="Leroy T."/>
            <person name="Li L.T."/>
            <person name="Librado P."/>
            <person name="Lopez L."/>
            <person name="Munoz A."/>
            <person name="Noel B."/>
            <person name="Pallavicini A."/>
            <person name="Perrotta G."/>
            <person name="Poncet V."/>
            <person name="Pot D."/>
            <person name="Priyono X."/>
            <person name="Rigoreau M."/>
            <person name="Rouard M."/>
            <person name="Rozas J."/>
            <person name="Tranchant-Dubreuil C."/>
            <person name="VanBuren R."/>
            <person name="Zhang Q."/>
            <person name="Andrade A.C."/>
            <person name="Argout X."/>
            <person name="Bertrand B."/>
            <person name="de Kochko A."/>
            <person name="Graziosi G."/>
            <person name="Henry R.J."/>
            <person name="Jayarama X."/>
            <person name="Ming R."/>
            <person name="Nagai C."/>
            <person name="Rounsley S."/>
            <person name="Sankoff D."/>
            <person name="Giuliano G."/>
            <person name="Albert V.A."/>
            <person name="Wincker P."/>
            <person name="Lashermes P."/>
        </authorList>
    </citation>
    <scope>NUCLEOTIDE SEQUENCE [LARGE SCALE GENOMIC DNA]</scope>
    <source>
        <strain evidence="4">cv. DH200-94</strain>
    </source>
</reference>